<protein>
    <submittedName>
        <fullName evidence="1">Uncharacterized protein</fullName>
    </submittedName>
</protein>
<dbReference type="EMBL" id="CP013243">
    <property type="protein sequence ID" value="APH16841.1"/>
    <property type="molecule type" value="Genomic_DNA"/>
</dbReference>
<evidence type="ECO:0000313" key="2">
    <source>
        <dbReference type="Proteomes" id="UP000182204"/>
    </source>
</evidence>
<dbReference type="Proteomes" id="UP000182204">
    <property type="component" value="Chromosome"/>
</dbReference>
<proteinExistence type="predicted"/>
<sequence length="52" mass="6351">MVFETIVHNLEKDRGTWFLKYTCNINYYRGNKKWKTQVKDPLGFMYAQLHSH</sequence>
<accession>A0A1L3NLA7</accession>
<dbReference type="AlphaFoldDB" id="A0A1L3NLA7"/>
<organism evidence="1 2">
    <name type="scientific">Clostridium sporogenes</name>
    <dbReference type="NCBI Taxonomy" id="1509"/>
    <lineage>
        <taxon>Bacteria</taxon>
        <taxon>Bacillati</taxon>
        <taxon>Bacillota</taxon>
        <taxon>Clostridia</taxon>
        <taxon>Eubacteriales</taxon>
        <taxon>Clostridiaceae</taxon>
        <taxon>Clostridium</taxon>
    </lineage>
</organism>
<gene>
    <name evidence="1" type="ORF">NPD5_4215</name>
</gene>
<evidence type="ECO:0000313" key="1">
    <source>
        <dbReference type="EMBL" id="APH16841.1"/>
    </source>
</evidence>
<reference evidence="1 2" key="1">
    <citation type="submission" date="2015-11" db="EMBL/GenBank/DDBJ databases">
        <authorList>
            <person name="Hill K.K."/>
            <person name="Shirey T.B."/>
            <person name="Raphael B."/>
            <person name="Daligault H.E."/>
            <person name="Davenport K.W."/>
            <person name="Bruce D.C."/>
            <person name="Foley B.T."/>
            <person name="Johnson S.L."/>
        </authorList>
    </citation>
    <scope>NUCLEOTIDE SEQUENCE [LARGE SCALE GENOMIC DNA]</scope>
    <source>
        <strain evidence="1 2">CDC_1632</strain>
    </source>
</reference>
<name>A0A1L3NLA7_CLOSG</name>